<name>A0AA38MJP5_9CUCU</name>
<reference evidence="1" key="1">
    <citation type="journal article" date="2023" name="G3 (Bethesda)">
        <title>Whole genome assemblies of Zophobas morio and Tenebrio molitor.</title>
        <authorList>
            <person name="Kaur S."/>
            <person name="Stinson S.A."/>
            <person name="diCenzo G.C."/>
        </authorList>
    </citation>
    <scope>NUCLEOTIDE SEQUENCE</scope>
    <source>
        <strain evidence="1">QUZm001</strain>
    </source>
</reference>
<dbReference type="EMBL" id="JALNTZ010000003">
    <property type="protein sequence ID" value="KAJ3658716.1"/>
    <property type="molecule type" value="Genomic_DNA"/>
</dbReference>
<evidence type="ECO:0000313" key="1">
    <source>
        <dbReference type="EMBL" id="KAJ3658716.1"/>
    </source>
</evidence>
<protein>
    <submittedName>
        <fullName evidence="1">Uncharacterized protein</fullName>
    </submittedName>
</protein>
<keyword evidence="2" id="KW-1185">Reference proteome</keyword>
<gene>
    <name evidence="1" type="ORF">Zmor_010441</name>
</gene>
<proteinExistence type="predicted"/>
<organism evidence="1 2">
    <name type="scientific">Zophobas morio</name>
    <dbReference type="NCBI Taxonomy" id="2755281"/>
    <lineage>
        <taxon>Eukaryota</taxon>
        <taxon>Metazoa</taxon>
        <taxon>Ecdysozoa</taxon>
        <taxon>Arthropoda</taxon>
        <taxon>Hexapoda</taxon>
        <taxon>Insecta</taxon>
        <taxon>Pterygota</taxon>
        <taxon>Neoptera</taxon>
        <taxon>Endopterygota</taxon>
        <taxon>Coleoptera</taxon>
        <taxon>Polyphaga</taxon>
        <taxon>Cucujiformia</taxon>
        <taxon>Tenebrionidae</taxon>
        <taxon>Zophobas</taxon>
    </lineage>
</organism>
<sequence length="145" mass="16150">MLNRRLALGTTVKRRYSICVVPWADKPIPIKMKLGSTLCSPLPSDKRAQFIYPHQQFITPTMESNPCCKGDTGDCVRNADGTCTFTKKCILRTSEGEFQCECVCTCECGDSCKNCTCDCNCTPETAQKIQTENGVKYKCECKCKC</sequence>
<comment type="caution">
    <text evidence="1">The sequence shown here is derived from an EMBL/GenBank/DDBJ whole genome shotgun (WGS) entry which is preliminary data.</text>
</comment>
<dbReference type="AlphaFoldDB" id="A0AA38MJP5"/>
<evidence type="ECO:0000313" key="2">
    <source>
        <dbReference type="Proteomes" id="UP001168821"/>
    </source>
</evidence>
<dbReference type="Proteomes" id="UP001168821">
    <property type="component" value="Unassembled WGS sequence"/>
</dbReference>
<accession>A0AA38MJP5</accession>